<dbReference type="Pfam" id="PF13464">
    <property type="entry name" value="RodZ_C"/>
    <property type="match status" value="1"/>
</dbReference>
<feature type="domain" description="Cytoskeleton protein RodZ-like C-terminal" evidence="3">
    <location>
        <begin position="247"/>
        <end position="318"/>
    </location>
</feature>
<feature type="transmembrane region" description="Helical" evidence="2">
    <location>
        <begin position="113"/>
        <end position="133"/>
    </location>
</feature>
<keyword evidence="2" id="KW-1133">Transmembrane helix</keyword>
<keyword evidence="5" id="KW-1185">Reference proteome</keyword>
<evidence type="ECO:0000313" key="4">
    <source>
        <dbReference type="EMBL" id="GGC11734.1"/>
    </source>
</evidence>
<feature type="compositionally biased region" description="Low complexity" evidence="1">
    <location>
        <begin position="186"/>
        <end position="201"/>
    </location>
</feature>
<dbReference type="InterPro" id="IPR010982">
    <property type="entry name" value="Lambda_DNA-bd_dom_sf"/>
</dbReference>
<dbReference type="Gene3D" id="1.10.260.40">
    <property type="entry name" value="lambda repressor-like DNA-binding domains"/>
    <property type="match status" value="1"/>
</dbReference>
<keyword evidence="2" id="KW-0812">Transmembrane</keyword>
<evidence type="ECO:0000313" key="5">
    <source>
        <dbReference type="Proteomes" id="UP000629025"/>
    </source>
</evidence>
<organism evidence="4 5">
    <name type="scientific">Marinobacterium zhoushanense</name>
    <dbReference type="NCBI Taxonomy" id="1679163"/>
    <lineage>
        <taxon>Bacteria</taxon>
        <taxon>Pseudomonadati</taxon>
        <taxon>Pseudomonadota</taxon>
        <taxon>Gammaproteobacteria</taxon>
        <taxon>Oceanospirillales</taxon>
        <taxon>Oceanospirillaceae</taxon>
        <taxon>Marinobacterium</taxon>
    </lineage>
</organism>
<dbReference type="InterPro" id="IPR025194">
    <property type="entry name" value="RodZ-like_C"/>
</dbReference>
<sequence>MSSEEENPSVGQSFPGGDFADARHALGLSFDQLTRELRLPAKTLESIEAGRFEALGGAVFIRGYIRSYARRLKLEPDYYVALYDQSVGAKDTRSAVRMVGTVSTTPARQSRSLMRFGTLIFVLAIIGTVVWWWQTQNSIDAVITTDSSAPVTVDTADGNTLVLPPLDDGVLGEGESYQSLASDPFASGAAGEPAGESQAEPETPEEAAAEHQLEEDVVEQPAARAAVEEAPTNSAEEVATGIAVLHLVLAEDSWLSVKDASGRSLFNGIAKSGQELNLEGEEPLAVVIGRASAVGVIEYGGEPVDIDSVSNKNVARLTLPVSER</sequence>
<reference evidence="5" key="1">
    <citation type="journal article" date="2019" name="Int. J. Syst. Evol. Microbiol.">
        <title>The Global Catalogue of Microorganisms (GCM) 10K type strain sequencing project: providing services to taxonomists for standard genome sequencing and annotation.</title>
        <authorList>
            <consortium name="The Broad Institute Genomics Platform"/>
            <consortium name="The Broad Institute Genome Sequencing Center for Infectious Disease"/>
            <person name="Wu L."/>
            <person name="Ma J."/>
        </authorList>
    </citation>
    <scope>NUCLEOTIDE SEQUENCE [LARGE SCALE GENOMIC DNA]</scope>
    <source>
        <strain evidence="5">CGMCC 1.15341</strain>
    </source>
</reference>
<accession>A0ABQ1KVE7</accession>
<gene>
    <name evidence="4" type="ORF">GCM10011352_42750</name>
</gene>
<dbReference type="RefSeq" id="WP_188752266.1">
    <property type="nucleotide sequence ID" value="NZ_BMIJ01000012.1"/>
</dbReference>
<dbReference type="InterPro" id="IPR050400">
    <property type="entry name" value="Bact_Cytoskel_RodZ"/>
</dbReference>
<dbReference type="PANTHER" id="PTHR34475:SF1">
    <property type="entry name" value="CYTOSKELETON PROTEIN RODZ"/>
    <property type="match status" value="1"/>
</dbReference>
<dbReference type="PANTHER" id="PTHR34475">
    <property type="match status" value="1"/>
</dbReference>
<proteinExistence type="predicted"/>
<name>A0ABQ1KVE7_9GAMM</name>
<comment type="caution">
    <text evidence="4">The sequence shown here is derived from an EMBL/GenBank/DDBJ whole genome shotgun (WGS) entry which is preliminary data.</text>
</comment>
<evidence type="ECO:0000256" key="2">
    <source>
        <dbReference type="SAM" id="Phobius"/>
    </source>
</evidence>
<dbReference type="Proteomes" id="UP000629025">
    <property type="component" value="Unassembled WGS sequence"/>
</dbReference>
<feature type="region of interest" description="Disordered" evidence="1">
    <location>
        <begin position="181"/>
        <end position="215"/>
    </location>
</feature>
<evidence type="ECO:0000256" key="1">
    <source>
        <dbReference type="SAM" id="MobiDB-lite"/>
    </source>
</evidence>
<protein>
    <submittedName>
        <fullName evidence="4">Transcriptional regulator</fullName>
    </submittedName>
</protein>
<keyword evidence="2" id="KW-0472">Membrane</keyword>
<dbReference type="EMBL" id="BMIJ01000012">
    <property type="protein sequence ID" value="GGC11734.1"/>
    <property type="molecule type" value="Genomic_DNA"/>
</dbReference>
<evidence type="ECO:0000259" key="3">
    <source>
        <dbReference type="Pfam" id="PF13464"/>
    </source>
</evidence>
<dbReference type="Pfam" id="PF13413">
    <property type="entry name" value="HTH_25"/>
    <property type="match status" value="1"/>
</dbReference>